<evidence type="ECO:0000256" key="2">
    <source>
        <dbReference type="ARBA" id="ARBA00022553"/>
    </source>
</evidence>
<gene>
    <name evidence="4" type="ORF">HNQ50_001994</name>
</gene>
<dbReference type="AlphaFoldDB" id="A0A840RGB9"/>
<dbReference type="NCBIfam" id="NF006617">
    <property type="entry name" value="PRK09184.1"/>
    <property type="match status" value="1"/>
</dbReference>
<dbReference type="InterPro" id="IPR006162">
    <property type="entry name" value="Ppantetheine_attach_site"/>
</dbReference>
<organism evidence="4 5">
    <name type="scientific">Silvimonas terrae</name>
    <dbReference type="NCBI Taxonomy" id="300266"/>
    <lineage>
        <taxon>Bacteria</taxon>
        <taxon>Pseudomonadati</taxon>
        <taxon>Pseudomonadota</taxon>
        <taxon>Betaproteobacteria</taxon>
        <taxon>Neisseriales</taxon>
        <taxon>Chitinibacteraceae</taxon>
        <taxon>Silvimonas</taxon>
    </lineage>
</organism>
<reference evidence="4 5" key="1">
    <citation type="submission" date="2020-08" db="EMBL/GenBank/DDBJ databases">
        <title>Genomic Encyclopedia of Type Strains, Phase IV (KMG-IV): sequencing the most valuable type-strain genomes for metagenomic binning, comparative biology and taxonomic classification.</title>
        <authorList>
            <person name="Goeker M."/>
        </authorList>
    </citation>
    <scope>NUCLEOTIDE SEQUENCE [LARGE SCALE GENOMIC DNA]</scope>
    <source>
        <strain evidence="4 5">DSM 18233</strain>
    </source>
</reference>
<comment type="caution">
    <text evidence="4">The sequence shown here is derived from an EMBL/GenBank/DDBJ whole genome shotgun (WGS) entry which is preliminary data.</text>
</comment>
<protein>
    <submittedName>
        <fullName evidence="4">Acyl carrier protein</fullName>
    </submittedName>
</protein>
<keyword evidence="1" id="KW-0596">Phosphopantetheine</keyword>
<proteinExistence type="predicted"/>
<feature type="domain" description="Carrier" evidence="3">
    <location>
        <begin position="2"/>
        <end position="84"/>
    </location>
</feature>
<dbReference type="Pfam" id="PF00550">
    <property type="entry name" value="PP-binding"/>
    <property type="match status" value="1"/>
</dbReference>
<dbReference type="RefSeq" id="WP_184099996.1">
    <property type="nucleotide sequence ID" value="NZ_JACHHN010000003.1"/>
</dbReference>
<evidence type="ECO:0000313" key="4">
    <source>
        <dbReference type="EMBL" id="MBB5191271.1"/>
    </source>
</evidence>
<dbReference type="PROSITE" id="PS50075">
    <property type="entry name" value="CARRIER"/>
    <property type="match status" value="1"/>
</dbReference>
<dbReference type="InterPro" id="IPR036736">
    <property type="entry name" value="ACP-like_sf"/>
</dbReference>
<dbReference type="SUPFAM" id="SSF47336">
    <property type="entry name" value="ACP-like"/>
    <property type="match status" value="1"/>
</dbReference>
<dbReference type="Gene3D" id="1.10.1200.10">
    <property type="entry name" value="ACP-like"/>
    <property type="match status" value="1"/>
</dbReference>
<keyword evidence="2" id="KW-0597">Phosphoprotein</keyword>
<name>A0A840RGB9_9NEIS</name>
<dbReference type="Proteomes" id="UP000543030">
    <property type="component" value="Unassembled WGS sequence"/>
</dbReference>
<evidence type="ECO:0000313" key="5">
    <source>
        <dbReference type="Proteomes" id="UP000543030"/>
    </source>
</evidence>
<accession>A0A840RGB9</accession>
<dbReference type="EMBL" id="JACHHN010000003">
    <property type="protein sequence ID" value="MBB5191271.1"/>
    <property type="molecule type" value="Genomic_DNA"/>
</dbReference>
<keyword evidence="5" id="KW-1185">Reference proteome</keyword>
<evidence type="ECO:0000256" key="1">
    <source>
        <dbReference type="ARBA" id="ARBA00022450"/>
    </source>
</evidence>
<dbReference type="InterPro" id="IPR009081">
    <property type="entry name" value="PP-bd_ACP"/>
</dbReference>
<evidence type="ECO:0000259" key="3">
    <source>
        <dbReference type="PROSITE" id="PS50075"/>
    </source>
</evidence>
<sequence>MDPLVNEIKALIIESLNLEEVTPDDIDAAAPLFVDGLGLDSIDALELGVALQKKYGLSFVADSEQTRLHFASVNALATFVGSHRTR</sequence>
<dbReference type="PROSITE" id="PS00012">
    <property type="entry name" value="PHOSPHOPANTETHEINE"/>
    <property type="match status" value="1"/>
</dbReference>